<accession>A0A0P9D6G7</accession>
<organism evidence="8 9">
    <name type="scientific">Kouleothrix aurantiaca</name>
    <dbReference type="NCBI Taxonomy" id="186479"/>
    <lineage>
        <taxon>Bacteria</taxon>
        <taxon>Bacillati</taxon>
        <taxon>Chloroflexota</taxon>
        <taxon>Chloroflexia</taxon>
        <taxon>Chloroflexales</taxon>
        <taxon>Roseiflexineae</taxon>
        <taxon>Roseiflexaceae</taxon>
        <taxon>Kouleothrix</taxon>
    </lineage>
</organism>
<comment type="caution">
    <text evidence="8">The sequence shown here is derived from an EMBL/GenBank/DDBJ whole genome shotgun (WGS) entry which is preliminary data.</text>
</comment>
<dbReference type="Gene3D" id="1.10.150.120">
    <property type="entry name" value="[2Fe-2S]-binding domain"/>
    <property type="match status" value="1"/>
</dbReference>
<dbReference type="Pfam" id="PF01799">
    <property type="entry name" value="Fer2_2"/>
    <property type="match status" value="1"/>
</dbReference>
<gene>
    <name evidence="8" type="ORF">SE17_24950</name>
</gene>
<dbReference type="Gene3D" id="3.10.20.30">
    <property type="match status" value="1"/>
</dbReference>
<evidence type="ECO:0000256" key="1">
    <source>
        <dbReference type="ARBA" id="ARBA00022714"/>
    </source>
</evidence>
<evidence type="ECO:0000259" key="7">
    <source>
        <dbReference type="PROSITE" id="PS51085"/>
    </source>
</evidence>
<dbReference type="SUPFAM" id="SSF47741">
    <property type="entry name" value="CO dehydrogenase ISP C-domain like"/>
    <property type="match status" value="1"/>
</dbReference>
<dbReference type="GO" id="GO:0016491">
    <property type="term" value="F:oxidoreductase activity"/>
    <property type="evidence" value="ECO:0007669"/>
    <property type="project" value="UniProtKB-KW"/>
</dbReference>
<evidence type="ECO:0000256" key="5">
    <source>
        <dbReference type="ARBA" id="ARBA00023014"/>
    </source>
</evidence>
<proteinExistence type="predicted"/>
<dbReference type="GO" id="GO:0046872">
    <property type="term" value="F:metal ion binding"/>
    <property type="evidence" value="ECO:0007669"/>
    <property type="project" value="UniProtKB-KW"/>
</dbReference>
<keyword evidence="5" id="KW-0411">Iron-sulfur</keyword>
<dbReference type="InterPro" id="IPR036884">
    <property type="entry name" value="2Fe-2S-bd_dom_sf"/>
</dbReference>
<comment type="pathway">
    <text evidence="6">Alkaloid degradation; nicotine degradation.</text>
</comment>
<reference evidence="8 9" key="1">
    <citation type="submission" date="2015-09" db="EMBL/GenBank/DDBJ databases">
        <title>Draft genome sequence of Kouleothrix aurantiaca JCM 19913.</title>
        <authorList>
            <person name="Hemp J."/>
        </authorList>
    </citation>
    <scope>NUCLEOTIDE SEQUENCE [LARGE SCALE GENOMIC DNA]</scope>
    <source>
        <strain evidence="8 9">COM-B</strain>
    </source>
</reference>
<dbReference type="FunFam" id="3.10.20.30:FF:000020">
    <property type="entry name" value="Xanthine dehydrogenase iron-sulfur subunit"/>
    <property type="match status" value="1"/>
</dbReference>
<evidence type="ECO:0000256" key="3">
    <source>
        <dbReference type="ARBA" id="ARBA00023002"/>
    </source>
</evidence>
<keyword evidence="4" id="KW-0408">Iron</keyword>
<dbReference type="PROSITE" id="PS51085">
    <property type="entry name" value="2FE2S_FER_2"/>
    <property type="match status" value="1"/>
</dbReference>
<keyword evidence="9" id="KW-1185">Reference proteome</keyword>
<evidence type="ECO:0000256" key="4">
    <source>
        <dbReference type="ARBA" id="ARBA00023004"/>
    </source>
</evidence>
<keyword evidence="1" id="KW-0001">2Fe-2S</keyword>
<dbReference type="InterPro" id="IPR036010">
    <property type="entry name" value="2Fe-2S_ferredoxin-like_sf"/>
</dbReference>
<dbReference type="InterPro" id="IPR012675">
    <property type="entry name" value="Beta-grasp_dom_sf"/>
</dbReference>
<evidence type="ECO:0000256" key="6">
    <source>
        <dbReference type="ARBA" id="ARBA00060707"/>
    </source>
</evidence>
<dbReference type="PANTHER" id="PTHR44379">
    <property type="entry name" value="OXIDOREDUCTASE WITH IRON-SULFUR SUBUNIT"/>
    <property type="match status" value="1"/>
</dbReference>
<dbReference type="InterPro" id="IPR001041">
    <property type="entry name" value="2Fe-2S_ferredoxin-type"/>
</dbReference>
<keyword evidence="3" id="KW-0560">Oxidoreductase</keyword>
<dbReference type="InterPro" id="IPR002888">
    <property type="entry name" value="2Fe-2S-bd"/>
</dbReference>
<dbReference type="InterPro" id="IPR051452">
    <property type="entry name" value="Diverse_Oxidoreductases"/>
</dbReference>
<dbReference type="EMBL" id="LJCR01001221">
    <property type="protein sequence ID" value="KPV50779.1"/>
    <property type="molecule type" value="Genomic_DNA"/>
</dbReference>
<name>A0A0P9D6G7_9CHLR</name>
<sequence length="162" mass="17201">MPGNHADVTLNVNHTPHQLAIEPRRTLLDALRHNLGLTGAKKVCDMGDCGACTVLIDGRAQYACLRLAVDCAGAEITTVEGLADAGELDPIQRAFVEADAFQCGFCTPGQIMSLRALLDATPHPTDDEIMRAVSGNLCRCGAYQNIVRAGRIAAGRAADRTE</sequence>
<evidence type="ECO:0000256" key="2">
    <source>
        <dbReference type="ARBA" id="ARBA00022723"/>
    </source>
</evidence>
<dbReference type="CDD" id="cd00207">
    <property type="entry name" value="fer2"/>
    <property type="match status" value="1"/>
</dbReference>
<dbReference type="GO" id="GO:0051537">
    <property type="term" value="F:2 iron, 2 sulfur cluster binding"/>
    <property type="evidence" value="ECO:0007669"/>
    <property type="project" value="UniProtKB-KW"/>
</dbReference>
<dbReference type="PANTHER" id="PTHR44379:SF5">
    <property type="entry name" value="OXIDOREDUCTASE WITH IRON-SULFUR SUBUNIT"/>
    <property type="match status" value="1"/>
</dbReference>
<feature type="domain" description="2Fe-2S ferredoxin-type" evidence="7">
    <location>
        <begin position="6"/>
        <end position="82"/>
    </location>
</feature>
<evidence type="ECO:0000313" key="9">
    <source>
        <dbReference type="Proteomes" id="UP000050509"/>
    </source>
</evidence>
<dbReference type="AlphaFoldDB" id="A0A0P9D6G7"/>
<dbReference type="SUPFAM" id="SSF54292">
    <property type="entry name" value="2Fe-2S ferredoxin-like"/>
    <property type="match status" value="1"/>
</dbReference>
<protein>
    <recommendedName>
        <fullName evidence="7">2Fe-2S ferredoxin-type domain-containing protein</fullName>
    </recommendedName>
</protein>
<keyword evidence="2" id="KW-0479">Metal-binding</keyword>
<dbReference type="Pfam" id="PF00111">
    <property type="entry name" value="Fer2"/>
    <property type="match status" value="1"/>
</dbReference>
<evidence type="ECO:0000313" key="8">
    <source>
        <dbReference type="EMBL" id="KPV50779.1"/>
    </source>
</evidence>
<dbReference type="PATRIC" id="fig|186479.3.peg.999"/>
<dbReference type="FunFam" id="1.10.150.120:FF:000003">
    <property type="entry name" value="Carbon monoxide dehydrogenase, small subunit"/>
    <property type="match status" value="1"/>
</dbReference>
<dbReference type="InterPro" id="IPR006058">
    <property type="entry name" value="2Fe2S_fd_BS"/>
</dbReference>
<dbReference type="Proteomes" id="UP000050509">
    <property type="component" value="Unassembled WGS sequence"/>
</dbReference>
<dbReference type="PROSITE" id="PS00197">
    <property type="entry name" value="2FE2S_FER_1"/>
    <property type="match status" value="1"/>
</dbReference>